<protein>
    <recommendedName>
        <fullName evidence="11">E3 ubiquitin-protein ligase synoviolin-like TPR repeats domain-containing protein</fullName>
    </recommendedName>
</protein>
<comment type="pathway">
    <text evidence="2">Protein modification; protein ubiquitination.</text>
</comment>
<evidence type="ECO:0000256" key="6">
    <source>
        <dbReference type="ARBA" id="ARBA00022771"/>
    </source>
</evidence>
<feature type="non-terminal residue" evidence="12">
    <location>
        <position position="321"/>
    </location>
</feature>
<dbReference type="InterPro" id="IPR057992">
    <property type="entry name" value="TPR_SYVN1_N"/>
</dbReference>
<reference evidence="12 13" key="1">
    <citation type="submission" date="2024-05" db="EMBL/GenBank/DDBJ databases">
        <authorList>
            <person name="Wallberg A."/>
        </authorList>
    </citation>
    <scope>NUCLEOTIDE SEQUENCE [LARGE SCALE GENOMIC DNA]</scope>
</reference>
<dbReference type="InterPro" id="IPR050731">
    <property type="entry name" value="HRD1_E3_ubiq-ligases"/>
</dbReference>
<dbReference type="GO" id="GO:0043161">
    <property type="term" value="P:proteasome-mediated ubiquitin-dependent protein catabolic process"/>
    <property type="evidence" value="ECO:0007669"/>
    <property type="project" value="TreeGrafter"/>
</dbReference>
<dbReference type="PANTHER" id="PTHR22763">
    <property type="entry name" value="RING ZINC FINGER PROTEIN"/>
    <property type="match status" value="1"/>
</dbReference>
<dbReference type="GO" id="GO:0061630">
    <property type="term" value="F:ubiquitin protein ligase activity"/>
    <property type="evidence" value="ECO:0007669"/>
    <property type="project" value="UniProtKB-EC"/>
</dbReference>
<evidence type="ECO:0000256" key="5">
    <source>
        <dbReference type="ARBA" id="ARBA00022723"/>
    </source>
</evidence>
<accession>A0AAV2RPR6</accession>
<feature type="transmembrane region" description="Helical" evidence="10">
    <location>
        <begin position="106"/>
        <end position="123"/>
    </location>
</feature>
<proteinExistence type="predicted"/>
<keyword evidence="9 10" id="KW-0472">Membrane</keyword>
<name>A0AAV2RPR6_MEGNR</name>
<keyword evidence="13" id="KW-1185">Reference proteome</keyword>
<dbReference type="AlphaFoldDB" id="A0AAV2RPR6"/>
<feature type="transmembrane region" description="Helical" evidence="10">
    <location>
        <begin position="230"/>
        <end position="249"/>
    </location>
</feature>
<keyword evidence="7" id="KW-0862">Zinc</keyword>
<keyword evidence="8 10" id="KW-1133">Transmembrane helix</keyword>
<evidence type="ECO:0000256" key="4">
    <source>
        <dbReference type="ARBA" id="ARBA00022692"/>
    </source>
</evidence>
<evidence type="ECO:0000256" key="7">
    <source>
        <dbReference type="ARBA" id="ARBA00022833"/>
    </source>
</evidence>
<feature type="transmembrane region" description="Helical" evidence="10">
    <location>
        <begin position="47"/>
        <end position="64"/>
    </location>
</feature>
<evidence type="ECO:0000256" key="1">
    <source>
        <dbReference type="ARBA" id="ARBA00004370"/>
    </source>
</evidence>
<evidence type="ECO:0000256" key="9">
    <source>
        <dbReference type="ARBA" id="ARBA00023136"/>
    </source>
</evidence>
<organism evidence="12 13">
    <name type="scientific">Meganyctiphanes norvegica</name>
    <name type="common">Northern krill</name>
    <name type="synonym">Thysanopoda norvegica</name>
    <dbReference type="NCBI Taxonomy" id="48144"/>
    <lineage>
        <taxon>Eukaryota</taxon>
        <taxon>Metazoa</taxon>
        <taxon>Ecdysozoa</taxon>
        <taxon>Arthropoda</taxon>
        <taxon>Crustacea</taxon>
        <taxon>Multicrustacea</taxon>
        <taxon>Malacostraca</taxon>
        <taxon>Eumalacostraca</taxon>
        <taxon>Eucarida</taxon>
        <taxon>Euphausiacea</taxon>
        <taxon>Euphausiidae</taxon>
        <taxon>Meganyctiphanes</taxon>
    </lineage>
</organism>
<dbReference type="PANTHER" id="PTHR22763:SF184">
    <property type="entry name" value="E3 UBIQUITIN-PROTEIN LIGASE SYNOVIOLIN"/>
    <property type="match status" value="1"/>
</dbReference>
<dbReference type="Pfam" id="PF25563">
    <property type="entry name" value="TPR_SYVN1_N"/>
    <property type="match status" value="1"/>
</dbReference>
<feature type="transmembrane region" description="Helical" evidence="10">
    <location>
        <begin position="7"/>
        <end position="27"/>
    </location>
</feature>
<evidence type="ECO:0000313" key="13">
    <source>
        <dbReference type="Proteomes" id="UP001497623"/>
    </source>
</evidence>
<dbReference type="GO" id="GO:0036503">
    <property type="term" value="P:ERAD pathway"/>
    <property type="evidence" value="ECO:0007669"/>
    <property type="project" value="TreeGrafter"/>
</dbReference>
<evidence type="ECO:0000256" key="2">
    <source>
        <dbReference type="ARBA" id="ARBA00004906"/>
    </source>
</evidence>
<dbReference type="GO" id="GO:0008270">
    <property type="term" value="F:zinc ion binding"/>
    <property type="evidence" value="ECO:0007669"/>
    <property type="project" value="UniProtKB-KW"/>
</dbReference>
<keyword evidence="5" id="KW-0479">Metal-binding</keyword>
<gene>
    <name evidence="12" type="ORF">MNOR_LOCUS27128</name>
</gene>
<keyword evidence="6" id="KW-0863">Zinc-finger</keyword>
<evidence type="ECO:0000256" key="10">
    <source>
        <dbReference type="SAM" id="Phobius"/>
    </source>
</evidence>
<evidence type="ECO:0000256" key="8">
    <source>
        <dbReference type="ARBA" id="ARBA00022989"/>
    </source>
</evidence>
<evidence type="ECO:0000259" key="11">
    <source>
        <dbReference type="Pfam" id="PF25563"/>
    </source>
</evidence>
<dbReference type="Proteomes" id="UP001497623">
    <property type="component" value="Unassembled WGS sequence"/>
</dbReference>
<keyword evidence="3" id="KW-0808">Transferase</keyword>
<comment type="subcellular location">
    <subcellularLocation>
        <location evidence="1">Membrane</location>
    </subcellularLocation>
</comment>
<sequence>MPAPMPVGGLTMASVALTAAVIGNAYYQKKQFYPSVVYITKSNPSMAAIYLLAFTMVILLGKFLKKVFFGSLRAAEFEHLIERSFYAVTETCLAFTVFRDDFSPKFVALFTVLLFLKAFHWLADYRVDFMERSPIITLLFHIRVTSLLRSLIKPDLVLARRASQLDIAVPKGQQNILELKIQLQLTVDLQIAKIYDKHSADHQDKSRWTNLYTFLADIHKAFLMIKLKHLFTTLILGLNASPFILNYIIKYHAYQLPNDELKTHSSIDKLKQLSCNSNSEEIRNVMKFDDTNVNSKRGILSQTAKIFDPLSLAAPCLWRSW</sequence>
<evidence type="ECO:0000256" key="3">
    <source>
        <dbReference type="ARBA" id="ARBA00022679"/>
    </source>
</evidence>
<dbReference type="EMBL" id="CAXKWB010028067">
    <property type="protein sequence ID" value="CAL4133135.1"/>
    <property type="molecule type" value="Genomic_DNA"/>
</dbReference>
<keyword evidence="4 10" id="KW-0812">Transmembrane</keyword>
<comment type="caution">
    <text evidence="12">The sequence shown here is derived from an EMBL/GenBank/DDBJ whole genome shotgun (WGS) entry which is preliminary data.</text>
</comment>
<dbReference type="GO" id="GO:0012505">
    <property type="term" value="C:endomembrane system"/>
    <property type="evidence" value="ECO:0007669"/>
    <property type="project" value="UniProtKB-SubCell"/>
</dbReference>
<evidence type="ECO:0000313" key="12">
    <source>
        <dbReference type="EMBL" id="CAL4133135.1"/>
    </source>
</evidence>
<feature type="domain" description="E3 ubiquitin-protein ligase synoviolin-like TPR repeats" evidence="11">
    <location>
        <begin position="10"/>
        <end position="243"/>
    </location>
</feature>